<keyword evidence="2" id="KW-1185">Reference proteome</keyword>
<evidence type="ECO:0000313" key="2">
    <source>
        <dbReference type="Proteomes" id="UP000662074"/>
    </source>
</evidence>
<organism evidence="1 2">
    <name type="scientific">Mucilaginibacter galii</name>
    <dbReference type="NCBI Taxonomy" id="2005073"/>
    <lineage>
        <taxon>Bacteria</taxon>
        <taxon>Pseudomonadati</taxon>
        <taxon>Bacteroidota</taxon>
        <taxon>Sphingobacteriia</taxon>
        <taxon>Sphingobacteriales</taxon>
        <taxon>Sphingobacteriaceae</taxon>
        <taxon>Mucilaginibacter</taxon>
    </lineage>
</organism>
<evidence type="ECO:0000313" key="1">
    <source>
        <dbReference type="EMBL" id="GGI51818.1"/>
    </source>
</evidence>
<name>A0A917JA30_9SPHI</name>
<dbReference type="AlphaFoldDB" id="A0A917JA30"/>
<dbReference type="Gene3D" id="3.90.25.10">
    <property type="entry name" value="UDP-galactose 4-epimerase, domain 1"/>
    <property type="match status" value="1"/>
</dbReference>
<gene>
    <name evidence="1" type="ORF">GCM10011425_30300</name>
</gene>
<sequence length="94" mass="10350">MSANDIKSAIAQIVKGQSKQLLVPDLDVNTGDLEITTRDFIREAFQENGIEVEFSGKGAFEKGVVIDIDEEVMQQLDLNPDVLRFGQTVVRVGV</sequence>
<reference evidence="1" key="1">
    <citation type="journal article" date="2014" name="Int. J. Syst. Evol. Microbiol.">
        <title>Complete genome sequence of Corynebacterium casei LMG S-19264T (=DSM 44701T), isolated from a smear-ripened cheese.</title>
        <authorList>
            <consortium name="US DOE Joint Genome Institute (JGI-PGF)"/>
            <person name="Walter F."/>
            <person name="Albersmeier A."/>
            <person name="Kalinowski J."/>
            <person name="Ruckert C."/>
        </authorList>
    </citation>
    <scope>NUCLEOTIDE SEQUENCE</scope>
    <source>
        <strain evidence="1">CCM 8711</strain>
    </source>
</reference>
<accession>A0A917JA30</accession>
<reference evidence="1" key="2">
    <citation type="submission" date="2020-09" db="EMBL/GenBank/DDBJ databases">
        <authorList>
            <person name="Sun Q."/>
            <person name="Sedlacek I."/>
        </authorList>
    </citation>
    <scope>NUCLEOTIDE SEQUENCE</scope>
    <source>
        <strain evidence="1">CCM 8711</strain>
    </source>
</reference>
<dbReference type="RefSeq" id="WP_188417930.1">
    <property type="nucleotide sequence ID" value="NZ_BMDO01000009.1"/>
</dbReference>
<dbReference type="EMBL" id="BMDO01000009">
    <property type="protein sequence ID" value="GGI51818.1"/>
    <property type="molecule type" value="Genomic_DNA"/>
</dbReference>
<comment type="caution">
    <text evidence="1">The sequence shown here is derived from an EMBL/GenBank/DDBJ whole genome shotgun (WGS) entry which is preliminary data.</text>
</comment>
<proteinExistence type="predicted"/>
<dbReference type="Proteomes" id="UP000662074">
    <property type="component" value="Unassembled WGS sequence"/>
</dbReference>
<protein>
    <submittedName>
        <fullName evidence="1">Uncharacterized protein</fullName>
    </submittedName>
</protein>